<reference evidence="5 6" key="1">
    <citation type="submission" date="2015-11" db="EMBL/GenBank/DDBJ databases">
        <title>Genomic analysis of 38 Legionella species identifies large and diverse effector repertoires.</title>
        <authorList>
            <person name="Burstein D."/>
            <person name="Amaro F."/>
            <person name="Zusman T."/>
            <person name="Lifshitz Z."/>
            <person name="Cohen O."/>
            <person name="Gilbert J.A."/>
            <person name="Pupko T."/>
            <person name="Shuman H.A."/>
            <person name="Segal G."/>
        </authorList>
    </citation>
    <scope>NUCLEOTIDE SEQUENCE [LARGE SCALE GENOMIC DNA]</scope>
    <source>
        <strain evidence="5 6">ATCC 49504</strain>
    </source>
</reference>
<dbReference type="PANTHER" id="PTHR30537:SF21">
    <property type="entry name" value="HTH-TYPE TRANSCRIPTIONAL REGULATOR SINR-RELATED"/>
    <property type="match status" value="1"/>
</dbReference>
<dbReference type="STRING" id="45065.Lgee_0281"/>
<dbReference type="Pfam" id="PF00126">
    <property type="entry name" value="HTH_1"/>
    <property type="match status" value="1"/>
</dbReference>
<dbReference type="PANTHER" id="PTHR30537">
    <property type="entry name" value="HTH-TYPE TRANSCRIPTIONAL REGULATOR"/>
    <property type="match status" value="1"/>
</dbReference>
<dbReference type="InterPro" id="IPR000847">
    <property type="entry name" value="LysR_HTH_N"/>
</dbReference>
<dbReference type="PATRIC" id="fig|45065.4.peg.300"/>
<dbReference type="AlphaFoldDB" id="A0A0W0U904"/>
<dbReference type="PROSITE" id="PS50931">
    <property type="entry name" value="HTH_LYSR"/>
    <property type="match status" value="1"/>
</dbReference>
<dbReference type="EMBL" id="LNYC01000005">
    <property type="protein sequence ID" value="KTD04251.1"/>
    <property type="molecule type" value="Genomic_DNA"/>
</dbReference>
<comment type="caution">
    <text evidence="5">The sequence shown here is derived from an EMBL/GenBank/DDBJ whole genome shotgun (WGS) entry which is preliminary data.</text>
</comment>
<dbReference type="GO" id="GO:0003700">
    <property type="term" value="F:DNA-binding transcription factor activity"/>
    <property type="evidence" value="ECO:0007669"/>
    <property type="project" value="InterPro"/>
</dbReference>
<dbReference type="Gene3D" id="1.10.10.10">
    <property type="entry name" value="Winged helix-like DNA-binding domain superfamily/Winged helix DNA-binding domain"/>
    <property type="match status" value="1"/>
</dbReference>
<dbReference type="FunFam" id="1.10.10.10:FF:000001">
    <property type="entry name" value="LysR family transcriptional regulator"/>
    <property type="match status" value="1"/>
</dbReference>
<dbReference type="InterPro" id="IPR036390">
    <property type="entry name" value="WH_DNA-bd_sf"/>
</dbReference>
<evidence type="ECO:0000256" key="3">
    <source>
        <dbReference type="ARBA" id="ARBA00023125"/>
    </source>
</evidence>
<evidence type="ECO:0000256" key="2">
    <source>
        <dbReference type="ARBA" id="ARBA00023015"/>
    </source>
</evidence>
<dbReference type="InterPro" id="IPR058163">
    <property type="entry name" value="LysR-type_TF_proteobact-type"/>
</dbReference>
<dbReference type="Gene3D" id="3.40.190.290">
    <property type="match status" value="1"/>
</dbReference>
<organism evidence="5 6">
    <name type="scientific">Legionella geestiana</name>
    <dbReference type="NCBI Taxonomy" id="45065"/>
    <lineage>
        <taxon>Bacteria</taxon>
        <taxon>Pseudomonadati</taxon>
        <taxon>Pseudomonadota</taxon>
        <taxon>Gammaproteobacteria</taxon>
        <taxon>Legionellales</taxon>
        <taxon>Legionellaceae</taxon>
        <taxon>Legionella</taxon>
    </lineage>
</organism>
<dbReference type="InterPro" id="IPR005119">
    <property type="entry name" value="LysR_subst-bd"/>
</dbReference>
<keyword evidence="2" id="KW-0805">Transcription regulation</keyword>
<accession>A0A0W0U904</accession>
<evidence type="ECO:0000313" key="5">
    <source>
        <dbReference type="EMBL" id="KTD04251.1"/>
    </source>
</evidence>
<evidence type="ECO:0000256" key="1">
    <source>
        <dbReference type="ARBA" id="ARBA00009437"/>
    </source>
</evidence>
<dbReference type="Proteomes" id="UP000054785">
    <property type="component" value="Unassembled WGS sequence"/>
</dbReference>
<proteinExistence type="inferred from homology"/>
<protein>
    <submittedName>
        <fullName evidence="5">Transcriptional regulator</fullName>
    </submittedName>
</protein>
<dbReference type="GO" id="GO:0043565">
    <property type="term" value="F:sequence-specific DNA binding"/>
    <property type="evidence" value="ECO:0007669"/>
    <property type="project" value="TreeGrafter"/>
</dbReference>
<comment type="similarity">
    <text evidence="1">Belongs to the LysR transcriptional regulatory family.</text>
</comment>
<dbReference type="OrthoDB" id="9810065at2"/>
<dbReference type="GO" id="GO:0006351">
    <property type="term" value="P:DNA-templated transcription"/>
    <property type="evidence" value="ECO:0007669"/>
    <property type="project" value="TreeGrafter"/>
</dbReference>
<dbReference type="Pfam" id="PF03466">
    <property type="entry name" value="LysR_substrate"/>
    <property type="match status" value="1"/>
</dbReference>
<keyword evidence="4" id="KW-0804">Transcription</keyword>
<dbReference type="InterPro" id="IPR036388">
    <property type="entry name" value="WH-like_DNA-bd_sf"/>
</dbReference>
<dbReference type="SUPFAM" id="SSF46785">
    <property type="entry name" value="Winged helix' DNA-binding domain"/>
    <property type="match status" value="1"/>
</dbReference>
<gene>
    <name evidence="5" type="ORF">Lgee_0281</name>
</gene>
<sequence>MIALSLIHLFITVTESGSFARAAAKLDVSLPAVSGGMARLEKALGTRLWDRSTRPGRPTEAGLRYYEQVREGMSLLERAERALLESRRDIHGYLHVTSNRFIAEEFLLPHLKTFSDNHPRLTLNLHLAEVLPEETGKQTDILFGVTLEGMAHHAQKPVGVTRHILCASPKFLSTSGTPATPASLSHFAFIGHSMRPHPGEITLAGGQTLRLNPRLLMNDSAGIRTMALNGAGIAWLHEYVVRDALADGRLVEILPEHAREPQTLYLYYAYDVYLQPGIRAFVDFFAERAS</sequence>
<evidence type="ECO:0000256" key="4">
    <source>
        <dbReference type="ARBA" id="ARBA00023163"/>
    </source>
</evidence>
<keyword evidence="6" id="KW-1185">Reference proteome</keyword>
<keyword evidence="3" id="KW-0238">DNA-binding</keyword>
<name>A0A0W0U904_9GAMM</name>
<evidence type="ECO:0000313" key="6">
    <source>
        <dbReference type="Proteomes" id="UP000054785"/>
    </source>
</evidence>
<dbReference type="RefSeq" id="WP_028387058.1">
    <property type="nucleotide sequence ID" value="NZ_CAAAHN010000001.1"/>
</dbReference>
<dbReference type="SUPFAM" id="SSF53850">
    <property type="entry name" value="Periplasmic binding protein-like II"/>
    <property type="match status" value="1"/>
</dbReference>
<dbReference type="CDD" id="cd08422">
    <property type="entry name" value="PBP2_CrgA_like"/>
    <property type="match status" value="1"/>
</dbReference>